<evidence type="ECO:0000313" key="2">
    <source>
        <dbReference type="Proteomes" id="UP000015103"/>
    </source>
</evidence>
<dbReference type="InParanoid" id="T1I0I7"/>
<name>T1I0I7_RHOPR</name>
<sequence length="84" mass="9540">MRTVCFSSKISLCTNTQGRANALCLVKLAEGQQQCNIPCTGEYNPVCGQQNDFFRIFSNRCRLERENFCGANPRWNFVRVGQCP</sequence>
<evidence type="ECO:0000313" key="1">
    <source>
        <dbReference type="EnsemblMetazoa" id="RPRC009807-PA"/>
    </source>
</evidence>
<dbReference type="EMBL" id="ACPB03012978">
    <property type="status" value="NOT_ANNOTATED_CDS"/>
    <property type="molecule type" value="Genomic_DNA"/>
</dbReference>
<dbReference type="HOGENOM" id="CLU_2530263_0_0_1"/>
<keyword evidence="2" id="KW-1185">Reference proteome</keyword>
<dbReference type="PROSITE" id="PS51465">
    <property type="entry name" value="KAZAL_2"/>
    <property type="match status" value="1"/>
</dbReference>
<dbReference type="Gene3D" id="3.30.60.30">
    <property type="match status" value="1"/>
</dbReference>
<accession>T1I0I7</accession>
<dbReference type="InterPro" id="IPR002350">
    <property type="entry name" value="Kazal_dom"/>
</dbReference>
<reference evidence="1" key="1">
    <citation type="submission" date="2015-05" db="UniProtKB">
        <authorList>
            <consortium name="EnsemblMetazoa"/>
        </authorList>
    </citation>
    <scope>IDENTIFICATION</scope>
</reference>
<dbReference type="Proteomes" id="UP000015103">
    <property type="component" value="Unassembled WGS sequence"/>
</dbReference>
<protein>
    <submittedName>
        <fullName evidence="1">Uncharacterized protein</fullName>
    </submittedName>
</protein>
<proteinExistence type="predicted"/>
<dbReference type="InterPro" id="IPR036058">
    <property type="entry name" value="Kazal_dom_sf"/>
</dbReference>
<dbReference type="GeneID" id="141458547"/>
<dbReference type="AlphaFoldDB" id="T1I0I7"/>
<dbReference type="VEuPathDB" id="VectorBase:RPRC009807"/>
<dbReference type="EnsemblMetazoa" id="RPRC009807-RA">
    <property type="protein sequence ID" value="RPRC009807-PA"/>
    <property type="gene ID" value="RPRC009807"/>
</dbReference>
<dbReference type="SUPFAM" id="SSF100895">
    <property type="entry name" value="Kazal-type serine protease inhibitors"/>
    <property type="match status" value="1"/>
</dbReference>
<dbReference type="RefSeq" id="XP_073992781.1">
    <property type="nucleotide sequence ID" value="XM_074136680.1"/>
</dbReference>
<organism evidence="1 2">
    <name type="scientific">Rhodnius prolixus</name>
    <name type="common">Triatomid bug</name>
    <dbReference type="NCBI Taxonomy" id="13249"/>
    <lineage>
        <taxon>Eukaryota</taxon>
        <taxon>Metazoa</taxon>
        <taxon>Ecdysozoa</taxon>
        <taxon>Arthropoda</taxon>
        <taxon>Hexapoda</taxon>
        <taxon>Insecta</taxon>
        <taxon>Pterygota</taxon>
        <taxon>Neoptera</taxon>
        <taxon>Paraneoptera</taxon>
        <taxon>Hemiptera</taxon>
        <taxon>Heteroptera</taxon>
        <taxon>Panheteroptera</taxon>
        <taxon>Cimicomorpha</taxon>
        <taxon>Reduviidae</taxon>
        <taxon>Triatominae</taxon>
        <taxon>Rhodnius</taxon>
    </lineage>
</organism>